<dbReference type="GO" id="GO:0004553">
    <property type="term" value="F:hydrolase activity, hydrolyzing O-glycosyl compounds"/>
    <property type="evidence" value="ECO:0007669"/>
    <property type="project" value="TreeGrafter"/>
</dbReference>
<dbReference type="Proteomes" id="UP000010411">
    <property type="component" value="Unassembled WGS sequence"/>
</dbReference>
<dbReference type="InterPro" id="IPR011013">
    <property type="entry name" value="Gal_mutarotase_sf_dom"/>
</dbReference>
<dbReference type="AlphaFoldDB" id="L1KU43"/>
<accession>L1KU43</accession>
<dbReference type="PANTHER" id="PTHR11051">
    <property type="entry name" value="GLYCOSYL HYDROLASE-RELATED"/>
    <property type="match status" value="1"/>
</dbReference>
<evidence type="ECO:0000313" key="2">
    <source>
        <dbReference type="EMBL" id="EKX64069.1"/>
    </source>
</evidence>
<dbReference type="EMBL" id="AEJC01000397">
    <property type="protein sequence ID" value="EKX64069.1"/>
    <property type="molecule type" value="Genomic_DNA"/>
</dbReference>
<comment type="caution">
    <text evidence="2">The sequence shown here is derived from an EMBL/GenBank/DDBJ whole genome shotgun (WGS) entry which is preliminary data.</text>
</comment>
<reference evidence="2 3" key="1">
    <citation type="submission" date="2012-11" db="EMBL/GenBank/DDBJ databases">
        <authorList>
            <person name="Huguet-Tapia J.C."/>
            <person name="Durkin A.S."/>
            <person name="Pettis G.S."/>
            <person name="Badger J.H."/>
        </authorList>
    </citation>
    <scope>NUCLEOTIDE SEQUENCE [LARGE SCALE GENOMIC DNA]</scope>
    <source>
        <strain evidence="2 3">91-03</strain>
    </source>
</reference>
<sequence>MSEWTWEYEGYDPAAERLRESLCTLGNGYFATRGAVPERRAGLVHYPATYAAGVYNRLESTVAGRQVVNEDVVNLPNWLLLRFRLRSAAGTAGPWFSPDVRKPFEHRHSLDCAVPR</sequence>
<gene>
    <name evidence="2" type="ORF">STRIP9103_07559</name>
</gene>
<keyword evidence="3" id="KW-1185">Reference proteome</keyword>
<name>L1KU43_9ACTN</name>
<dbReference type="GO" id="GO:0030246">
    <property type="term" value="F:carbohydrate binding"/>
    <property type="evidence" value="ECO:0007669"/>
    <property type="project" value="InterPro"/>
</dbReference>
<dbReference type="Gene3D" id="2.70.98.40">
    <property type="entry name" value="Glycoside hydrolase, family 65, N-terminal domain"/>
    <property type="match status" value="1"/>
</dbReference>
<proteinExistence type="predicted"/>
<dbReference type="InterPro" id="IPR037018">
    <property type="entry name" value="GH65_N"/>
</dbReference>
<dbReference type="PATRIC" id="fig|698759.3.peg.5244"/>
<organism evidence="2 3">
    <name type="scientific">Streptomyces ipomoeae 91-03</name>
    <dbReference type="NCBI Taxonomy" id="698759"/>
    <lineage>
        <taxon>Bacteria</taxon>
        <taxon>Bacillati</taxon>
        <taxon>Actinomycetota</taxon>
        <taxon>Actinomycetes</taxon>
        <taxon>Kitasatosporales</taxon>
        <taxon>Streptomycetaceae</taxon>
        <taxon>Streptomyces</taxon>
    </lineage>
</organism>
<dbReference type="Pfam" id="PF03636">
    <property type="entry name" value="Glyco_hydro_65N"/>
    <property type="match status" value="1"/>
</dbReference>
<evidence type="ECO:0000259" key="1">
    <source>
        <dbReference type="Pfam" id="PF03636"/>
    </source>
</evidence>
<feature type="domain" description="Glycoside hydrolase family 65 N-terminal" evidence="1">
    <location>
        <begin position="8"/>
        <end position="111"/>
    </location>
</feature>
<dbReference type="InterPro" id="IPR005196">
    <property type="entry name" value="Glyco_hydro_65_N"/>
</dbReference>
<dbReference type="GO" id="GO:0005975">
    <property type="term" value="P:carbohydrate metabolic process"/>
    <property type="evidence" value="ECO:0007669"/>
    <property type="project" value="InterPro"/>
</dbReference>
<dbReference type="PANTHER" id="PTHR11051:SF8">
    <property type="entry name" value="PROTEIN-GLUCOSYLGALACTOSYLHYDROXYLYSINE GLUCOSIDASE"/>
    <property type="match status" value="1"/>
</dbReference>
<evidence type="ECO:0000313" key="3">
    <source>
        <dbReference type="Proteomes" id="UP000010411"/>
    </source>
</evidence>
<protein>
    <recommendedName>
        <fullName evidence="1">Glycoside hydrolase family 65 N-terminal domain-containing protein</fullName>
    </recommendedName>
</protein>
<dbReference type="SUPFAM" id="SSF74650">
    <property type="entry name" value="Galactose mutarotase-like"/>
    <property type="match status" value="1"/>
</dbReference>